<evidence type="ECO:0000313" key="1">
    <source>
        <dbReference type="EMBL" id="KAK1145411.1"/>
    </source>
</evidence>
<evidence type="ECO:0000313" key="2">
    <source>
        <dbReference type="Proteomes" id="UP001177260"/>
    </source>
</evidence>
<proteinExistence type="predicted"/>
<name>A0ACC3B611_9EURO</name>
<keyword evidence="2" id="KW-1185">Reference proteome</keyword>
<protein>
    <submittedName>
        <fullName evidence="1">Uncharacterized protein</fullName>
    </submittedName>
</protein>
<accession>A0ACC3B611</accession>
<comment type="caution">
    <text evidence="1">The sequence shown here is derived from an EMBL/GenBank/DDBJ whole genome shotgun (WGS) entry which is preliminary data.</text>
</comment>
<dbReference type="EMBL" id="JAOPJF010000024">
    <property type="protein sequence ID" value="KAK1145411.1"/>
    <property type="molecule type" value="Genomic_DNA"/>
</dbReference>
<gene>
    <name evidence="1" type="ORF">N8T08_004286</name>
</gene>
<dbReference type="Proteomes" id="UP001177260">
    <property type="component" value="Unassembled WGS sequence"/>
</dbReference>
<sequence>MRNRATTPLKPVQKPKVRQSWSKYNLFNLNRMQTPNTFYRSFFQQKWTAKSLARAYHGEQLPEKHWQRMFNPRIRSVVPMDPYKLAADDGSAMSAGRGSGLSNEKAFKPRPIPFSQMTFAPLERRLDVAIHRAMFASSTRQARQFVVHGAVTVNGQKMRYPSYLLNPGDLFQVDPERVMYATGAPKDKNERRESRVARKKAAETPAEGEEAAAEESTENKETETEAENKKAEEEDPRETLKALLAQAKVIMGSNKEVLPAKRKQELRGFQKAVKRVLSRSDSSTILADNLEAQFSQLTLLLKAKKAEAKESKNSKAPKQEQSSDKVAAASEAASDEATASEAKPGEALTEAFRQAAENPEGEVDTSELSEEEFNVLKRALVQMRDNPIDSSKPYATPWRPREYMSAFAYIPRYLEVNHNICAAVYLRHPVARPGFSEVPSPFGESVSTLAFTWYLRRR</sequence>
<reference evidence="1 2" key="1">
    <citation type="journal article" date="2023" name="ACS Omega">
        <title>Identification of the Neoaspergillic Acid Biosynthesis Gene Cluster by Establishing an In Vitro CRISPR-Ribonucleoprotein Genetic System in Aspergillus melleus.</title>
        <authorList>
            <person name="Yuan B."/>
            <person name="Grau M.F."/>
            <person name="Murata R.M."/>
            <person name="Torok T."/>
            <person name="Venkateswaran K."/>
            <person name="Stajich J.E."/>
            <person name="Wang C.C.C."/>
        </authorList>
    </citation>
    <scope>NUCLEOTIDE SEQUENCE [LARGE SCALE GENOMIC DNA]</scope>
    <source>
        <strain evidence="1 2">IMV 1140</strain>
    </source>
</reference>
<organism evidence="1 2">
    <name type="scientific">Aspergillus melleus</name>
    <dbReference type="NCBI Taxonomy" id="138277"/>
    <lineage>
        <taxon>Eukaryota</taxon>
        <taxon>Fungi</taxon>
        <taxon>Dikarya</taxon>
        <taxon>Ascomycota</taxon>
        <taxon>Pezizomycotina</taxon>
        <taxon>Eurotiomycetes</taxon>
        <taxon>Eurotiomycetidae</taxon>
        <taxon>Eurotiales</taxon>
        <taxon>Aspergillaceae</taxon>
        <taxon>Aspergillus</taxon>
        <taxon>Aspergillus subgen. Circumdati</taxon>
    </lineage>
</organism>